<dbReference type="GO" id="GO:0046872">
    <property type="term" value="F:metal ion binding"/>
    <property type="evidence" value="ECO:0007669"/>
    <property type="project" value="InterPro"/>
</dbReference>
<dbReference type="InterPro" id="IPR036163">
    <property type="entry name" value="HMA_dom_sf"/>
</dbReference>
<name>A0A6B2R2X1_9BURK</name>
<evidence type="ECO:0000259" key="1">
    <source>
        <dbReference type="PROSITE" id="PS50846"/>
    </source>
</evidence>
<dbReference type="SUPFAM" id="SSF55008">
    <property type="entry name" value="HMA, heavy metal-associated domain"/>
    <property type="match status" value="1"/>
</dbReference>
<dbReference type="Pfam" id="PF00403">
    <property type="entry name" value="HMA"/>
    <property type="match status" value="1"/>
</dbReference>
<reference evidence="2" key="1">
    <citation type="submission" date="2020-02" db="EMBL/GenBank/DDBJ databases">
        <authorList>
            <person name="Chen W.-M."/>
        </authorList>
    </citation>
    <scope>NUCLEOTIDE SEQUENCE</scope>
    <source>
        <strain evidence="2">NBD-18</strain>
    </source>
</reference>
<dbReference type="PROSITE" id="PS50846">
    <property type="entry name" value="HMA_2"/>
    <property type="match status" value="1"/>
</dbReference>
<dbReference type="EMBL" id="JAAGRN010000001">
    <property type="protein sequence ID" value="NDY81785.1"/>
    <property type="molecule type" value="Genomic_DNA"/>
</dbReference>
<feature type="domain" description="HMA" evidence="1">
    <location>
        <begin position="1"/>
        <end position="55"/>
    </location>
</feature>
<organism evidence="2">
    <name type="scientific">Sheuella amnicola</name>
    <dbReference type="NCBI Taxonomy" id="2707330"/>
    <lineage>
        <taxon>Bacteria</taxon>
        <taxon>Pseudomonadati</taxon>
        <taxon>Pseudomonadota</taxon>
        <taxon>Betaproteobacteria</taxon>
        <taxon>Burkholderiales</taxon>
        <taxon>Alcaligenaceae</taxon>
        <taxon>Sheuella</taxon>
    </lineage>
</organism>
<accession>A0A6B2R2X1</accession>
<dbReference type="Gene3D" id="3.30.70.100">
    <property type="match status" value="1"/>
</dbReference>
<dbReference type="InterPro" id="IPR006121">
    <property type="entry name" value="HMA_dom"/>
</dbReference>
<gene>
    <name evidence="2" type="ORF">G3I67_00935</name>
</gene>
<evidence type="ECO:0000313" key="2">
    <source>
        <dbReference type="EMBL" id="NDY81785.1"/>
    </source>
</evidence>
<dbReference type="AlphaFoldDB" id="A0A6B2R2X1"/>
<proteinExistence type="predicted"/>
<comment type="caution">
    <text evidence="2">The sequence shown here is derived from an EMBL/GenBank/DDBJ whole genome shotgun (WGS) entry which is preliminary data.</text>
</comment>
<protein>
    <submittedName>
        <fullName evidence="2">Heavy-metal-associated domain-containing protein</fullName>
    </submittedName>
</protein>
<sequence length="57" mass="6109">MTCNHCVKSITNAIHEVSPDSGVLCELDTKKVTVTGETDAKRVEKAIKDAGYSPEMG</sequence>
<dbReference type="CDD" id="cd00371">
    <property type="entry name" value="HMA"/>
    <property type="match status" value="1"/>
</dbReference>